<organism evidence="1 2">
    <name type="scientific">Tahibacter amnicola</name>
    <dbReference type="NCBI Taxonomy" id="2976241"/>
    <lineage>
        <taxon>Bacteria</taxon>
        <taxon>Pseudomonadati</taxon>
        <taxon>Pseudomonadota</taxon>
        <taxon>Gammaproteobacteria</taxon>
        <taxon>Lysobacterales</taxon>
        <taxon>Rhodanobacteraceae</taxon>
        <taxon>Tahibacter</taxon>
    </lineage>
</organism>
<dbReference type="PANTHER" id="PTHR47473">
    <property type="entry name" value="BTA1P"/>
    <property type="match status" value="1"/>
</dbReference>
<name>A0ABY6BJ01_9GAMM</name>
<dbReference type="PANTHER" id="PTHR47473:SF1">
    <property type="entry name" value="METHYLTRANSFERASE DOMAIN-CONTAINING PROTEIN"/>
    <property type="match status" value="1"/>
</dbReference>
<dbReference type="GO" id="GO:0008168">
    <property type="term" value="F:methyltransferase activity"/>
    <property type="evidence" value="ECO:0007669"/>
    <property type="project" value="UniProtKB-KW"/>
</dbReference>
<evidence type="ECO:0000313" key="1">
    <source>
        <dbReference type="EMBL" id="UXI69854.1"/>
    </source>
</evidence>
<keyword evidence="2" id="KW-1185">Reference proteome</keyword>
<proteinExistence type="predicted"/>
<sequence length="241" mass="27296">MSRLESLRGEWRVLRQLARGMPDGASQAQRLEAFYGPQAERYDRFRERLLHGRSALIESLAVPSGAHVVELGGGTGRNLEFFGPRIRAFRQVDVVDLCPSLVAKARHRLTGIPTARVHLADATTWQPDAPVDAVYFSYALSMIPNATAALDNALAMLRPGGLLGVVDFHVPAHSGRRRWLARHFWRPWFRHDGVRLDDTLLPQLQTRLCEPVTHDLDATVPYIPLLRVPYFRCVGRKRRHD</sequence>
<dbReference type="Proteomes" id="UP001064632">
    <property type="component" value="Chromosome"/>
</dbReference>
<reference evidence="1" key="1">
    <citation type="submission" date="2022-09" db="EMBL/GenBank/DDBJ databases">
        <title>Tahibacter sp. nov., isolated from a fresh water.</title>
        <authorList>
            <person name="Baek J.H."/>
            <person name="Lee J.K."/>
            <person name="Kim J.M."/>
            <person name="Jeon C.O."/>
        </authorList>
    </citation>
    <scope>NUCLEOTIDE SEQUENCE</scope>
    <source>
        <strain evidence="1">W38</strain>
    </source>
</reference>
<gene>
    <name evidence="1" type="ORF">N4264_09570</name>
</gene>
<dbReference type="InterPro" id="IPR029063">
    <property type="entry name" value="SAM-dependent_MTases_sf"/>
</dbReference>
<dbReference type="Pfam" id="PF13489">
    <property type="entry name" value="Methyltransf_23"/>
    <property type="match status" value="1"/>
</dbReference>
<dbReference type="SUPFAM" id="SSF53335">
    <property type="entry name" value="S-adenosyl-L-methionine-dependent methyltransferases"/>
    <property type="match status" value="1"/>
</dbReference>
<dbReference type="Gene3D" id="3.40.50.150">
    <property type="entry name" value="Vaccinia Virus protein VP39"/>
    <property type="match status" value="1"/>
</dbReference>
<dbReference type="RefSeq" id="WP_261696806.1">
    <property type="nucleotide sequence ID" value="NZ_CP104694.1"/>
</dbReference>
<dbReference type="GO" id="GO:0032259">
    <property type="term" value="P:methylation"/>
    <property type="evidence" value="ECO:0007669"/>
    <property type="project" value="UniProtKB-KW"/>
</dbReference>
<keyword evidence="1" id="KW-0808">Transferase</keyword>
<evidence type="ECO:0000313" key="2">
    <source>
        <dbReference type="Proteomes" id="UP001064632"/>
    </source>
</evidence>
<keyword evidence="1" id="KW-0489">Methyltransferase</keyword>
<dbReference type="CDD" id="cd02440">
    <property type="entry name" value="AdoMet_MTases"/>
    <property type="match status" value="1"/>
</dbReference>
<protein>
    <submittedName>
        <fullName evidence="1">Class I SAM-dependent methyltransferase</fullName>
    </submittedName>
</protein>
<dbReference type="EMBL" id="CP104694">
    <property type="protein sequence ID" value="UXI69854.1"/>
    <property type="molecule type" value="Genomic_DNA"/>
</dbReference>
<accession>A0ABY6BJ01</accession>